<dbReference type="AlphaFoldDB" id="A0A2G9UJE0"/>
<gene>
    <name evidence="11" type="ORF">TELCIR_07769</name>
</gene>
<dbReference type="InterPro" id="IPR006026">
    <property type="entry name" value="Peptidase_Metallo"/>
</dbReference>
<evidence type="ECO:0000256" key="7">
    <source>
        <dbReference type="PROSITE-ProRule" id="PRU01211"/>
    </source>
</evidence>
<evidence type="ECO:0000256" key="3">
    <source>
        <dbReference type="ARBA" id="ARBA00022801"/>
    </source>
</evidence>
<keyword evidence="4 7" id="KW-0862">Zinc</keyword>
<dbReference type="EMBL" id="KZ346292">
    <property type="protein sequence ID" value="PIO70378.1"/>
    <property type="molecule type" value="Genomic_DNA"/>
</dbReference>
<dbReference type="PROSITE" id="PS51864">
    <property type="entry name" value="ASTACIN"/>
    <property type="match status" value="1"/>
</dbReference>
<dbReference type="Pfam" id="PF01400">
    <property type="entry name" value="Astacin"/>
    <property type="match status" value="1"/>
</dbReference>
<comment type="caution">
    <text evidence="7">Lacks conserved residue(s) required for the propagation of feature annotation.</text>
</comment>
<dbReference type="OrthoDB" id="291007at2759"/>
<dbReference type="GO" id="GO:0008270">
    <property type="term" value="F:zinc ion binding"/>
    <property type="evidence" value="ECO:0007669"/>
    <property type="project" value="UniProtKB-UniRule"/>
</dbReference>
<proteinExistence type="predicted"/>
<keyword evidence="12" id="KW-1185">Reference proteome</keyword>
<dbReference type="EC" id="3.4.24.-" evidence="8"/>
<feature type="domain" description="Peptidase M12A" evidence="10">
    <location>
        <begin position="1"/>
        <end position="203"/>
    </location>
</feature>
<keyword evidence="9" id="KW-0175">Coiled coil</keyword>
<feature type="active site" evidence="7">
    <location>
        <position position="96"/>
    </location>
</feature>
<dbReference type="PRINTS" id="PR00480">
    <property type="entry name" value="ASTACIN"/>
</dbReference>
<dbReference type="PANTHER" id="PTHR10127">
    <property type="entry name" value="DISCOIDIN, CUB, EGF, LAMININ , AND ZINC METALLOPROTEASE DOMAIN CONTAINING"/>
    <property type="match status" value="1"/>
</dbReference>
<organism evidence="11 12">
    <name type="scientific">Teladorsagia circumcincta</name>
    <name type="common">Brown stomach worm</name>
    <name type="synonym">Ostertagia circumcincta</name>
    <dbReference type="NCBI Taxonomy" id="45464"/>
    <lineage>
        <taxon>Eukaryota</taxon>
        <taxon>Metazoa</taxon>
        <taxon>Ecdysozoa</taxon>
        <taxon>Nematoda</taxon>
        <taxon>Chromadorea</taxon>
        <taxon>Rhabditida</taxon>
        <taxon>Rhabditina</taxon>
        <taxon>Rhabditomorpha</taxon>
        <taxon>Strongyloidea</taxon>
        <taxon>Trichostrongylidae</taxon>
        <taxon>Teladorsagia</taxon>
    </lineage>
</organism>
<feature type="binding site" evidence="7">
    <location>
        <position position="99"/>
    </location>
    <ligand>
        <name>Zn(2+)</name>
        <dbReference type="ChEBI" id="CHEBI:29105"/>
        <note>catalytic</note>
    </ligand>
</feature>
<feature type="binding site" evidence="7">
    <location>
        <position position="95"/>
    </location>
    <ligand>
        <name>Zn(2+)</name>
        <dbReference type="ChEBI" id="CHEBI:29105"/>
        <note>catalytic</note>
    </ligand>
</feature>
<evidence type="ECO:0000256" key="6">
    <source>
        <dbReference type="ARBA" id="ARBA00023157"/>
    </source>
</evidence>
<dbReference type="Gene3D" id="3.40.390.10">
    <property type="entry name" value="Collagenase (Catalytic Domain)"/>
    <property type="match status" value="1"/>
</dbReference>
<dbReference type="Proteomes" id="UP000230423">
    <property type="component" value="Unassembled WGS sequence"/>
</dbReference>
<dbReference type="SMART" id="SM00235">
    <property type="entry name" value="ZnMc"/>
    <property type="match status" value="1"/>
</dbReference>
<dbReference type="SUPFAM" id="SSF55486">
    <property type="entry name" value="Metalloproteases ('zincins'), catalytic domain"/>
    <property type="match status" value="1"/>
</dbReference>
<keyword evidence="1 7" id="KW-0645">Protease</keyword>
<evidence type="ECO:0000313" key="11">
    <source>
        <dbReference type="EMBL" id="PIO70378.1"/>
    </source>
</evidence>
<keyword evidence="6" id="KW-1015">Disulfide bond</keyword>
<evidence type="ECO:0000256" key="2">
    <source>
        <dbReference type="ARBA" id="ARBA00022723"/>
    </source>
</evidence>
<keyword evidence="3 7" id="KW-0378">Hydrolase</keyword>
<dbReference type="InterPro" id="IPR034035">
    <property type="entry name" value="Astacin-like_dom"/>
</dbReference>
<evidence type="ECO:0000313" key="12">
    <source>
        <dbReference type="Proteomes" id="UP000230423"/>
    </source>
</evidence>
<evidence type="ECO:0000256" key="1">
    <source>
        <dbReference type="ARBA" id="ARBA00022670"/>
    </source>
</evidence>
<evidence type="ECO:0000256" key="5">
    <source>
        <dbReference type="ARBA" id="ARBA00023049"/>
    </source>
</evidence>
<feature type="binding site" evidence="7">
    <location>
        <position position="105"/>
    </location>
    <ligand>
        <name>Zn(2+)</name>
        <dbReference type="ChEBI" id="CHEBI:29105"/>
        <note>catalytic</note>
    </ligand>
</feature>
<accession>A0A2G9UJE0</accession>
<evidence type="ECO:0000256" key="9">
    <source>
        <dbReference type="SAM" id="Coils"/>
    </source>
</evidence>
<evidence type="ECO:0000256" key="8">
    <source>
        <dbReference type="RuleBase" id="RU361183"/>
    </source>
</evidence>
<dbReference type="PANTHER" id="PTHR10127:SF780">
    <property type="entry name" value="METALLOENDOPEPTIDASE"/>
    <property type="match status" value="1"/>
</dbReference>
<reference evidence="11 12" key="1">
    <citation type="submission" date="2015-09" db="EMBL/GenBank/DDBJ databases">
        <title>Draft genome of the parasitic nematode Teladorsagia circumcincta isolate WARC Sus (inbred).</title>
        <authorList>
            <person name="Mitreva M."/>
        </authorList>
    </citation>
    <scope>NUCLEOTIDE SEQUENCE [LARGE SCALE GENOMIC DNA]</scope>
    <source>
        <strain evidence="11 12">S</strain>
    </source>
</reference>
<dbReference type="InterPro" id="IPR001506">
    <property type="entry name" value="Peptidase_M12A"/>
</dbReference>
<evidence type="ECO:0000259" key="10">
    <source>
        <dbReference type="PROSITE" id="PS51864"/>
    </source>
</evidence>
<comment type="cofactor">
    <cofactor evidence="7 8">
        <name>Zn(2+)</name>
        <dbReference type="ChEBI" id="CHEBI:29105"/>
    </cofactor>
    <text evidence="7 8">Binds 1 zinc ion per subunit.</text>
</comment>
<evidence type="ECO:0000256" key="4">
    <source>
        <dbReference type="ARBA" id="ARBA00022833"/>
    </source>
</evidence>
<dbReference type="GO" id="GO:0004222">
    <property type="term" value="F:metalloendopeptidase activity"/>
    <property type="evidence" value="ECO:0007669"/>
    <property type="project" value="UniProtKB-UniRule"/>
</dbReference>
<sequence length="236" mass="27607">MEEFREKLRGYKETIEDELASSAQQTKELEARLMKAAQLWADNTCIDFKEDEREEAEDLVIVFKERGCWAQLGRQGGWQFLSLGQDCDEIGIAAHEIGHALGFWHTHSRHDRSQFVRVFRKNVQPDQIIQYVKETRKTNNNYNLTYDYGSVMHYNARSFITTEAELEGKYTMVSKDMTYMETMGSHIIGFYDLLMMNMYYNCTDIGALQICIDEMSEEEPPRSAVLLHRALEYYEA</sequence>
<feature type="coiled-coil region" evidence="9">
    <location>
        <begin position="1"/>
        <end position="66"/>
    </location>
</feature>
<dbReference type="InterPro" id="IPR024079">
    <property type="entry name" value="MetalloPept_cat_dom_sf"/>
</dbReference>
<protein>
    <recommendedName>
        <fullName evidence="8">Metalloendopeptidase</fullName>
        <ecNumber evidence="8">3.4.24.-</ecNumber>
    </recommendedName>
</protein>
<dbReference type="CDD" id="cd04280">
    <property type="entry name" value="ZnMc_astacin_like"/>
    <property type="match status" value="1"/>
</dbReference>
<name>A0A2G9UJE0_TELCI</name>
<dbReference type="GO" id="GO:0006508">
    <property type="term" value="P:proteolysis"/>
    <property type="evidence" value="ECO:0007669"/>
    <property type="project" value="UniProtKB-KW"/>
</dbReference>
<keyword evidence="2 7" id="KW-0479">Metal-binding</keyword>
<keyword evidence="5 7" id="KW-0482">Metalloprotease</keyword>